<evidence type="ECO:0000259" key="11">
    <source>
        <dbReference type="PROSITE" id="PS50885"/>
    </source>
</evidence>
<feature type="domain" description="HAMP" evidence="11">
    <location>
        <begin position="326"/>
        <end position="396"/>
    </location>
</feature>
<protein>
    <recommendedName>
        <fullName evidence="3">histidine kinase</fullName>
        <ecNumber evidence="3">2.7.13.3</ecNumber>
    </recommendedName>
</protein>
<accession>A0A7C9W6E6</accession>
<dbReference type="GO" id="GO:0000160">
    <property type="term" value="P:phosphorelay signal transduction system"/>
    <property type="evidence" value="ECO:0007669"/>
    <property type="project" value="UniProtKB-KW"/>
</dbReference>
<dbReference type="InterPro" id="IPR013587">
    <property type="entry name" value="Nitrate/nitrite_sensing"/>
</dbReference>
<dbReference type="SUPFAM" id="SSF55874">
    <property type="entry name" value="ATPase domain of HSP90 chaperone/DNA topoisomerase II/histidine kinase"/>
    <property type="match status" value="1"/>
</dbReference>
<dbReference type="PANTHER" id="PTHR45436:SF5">
    <property type="entry name" value="SENSOR HISTIDINE KINASE TRCS"/>
    <property type="match status" value="1"/>
</dbReference>
<dbReference type="SMART" id="SM00304">
    <property type="entry name" value="HAMP"/>
    <property type="match status" value="1"/>
</dbReference>
<proteinExistence type="predicted"/>
<evidence type="ECO:0000313" key="13">
    <source>
        <dbReference type="Proteomes" id="UP000481360"/>
    </source>
</evidence>
<keyword evidence="10" id="KW-0472">Membrane</keyword>
<dbReference type="InterPro" id="IPR003594">
    <property type="entry name" value="HATPase_dom"/>
</dbReference>
<comment type="caution">
    <text evidence="12">The sequence shown here is derived from an EMBL/GenBank/DDBJ whole genome shotgun (WGS) entry which is preliminary data.</text>
</comment>
<evidence type="ECO:0000256" key="7">
    <source>
        <dbReference type="ARBA" id="ARBA00022777"/>
    </source>
</evidence>
<keyword evidence="7 12" id="KW-0418">Kinase</keyword>
<dbReference type="EC" id="2.7.13.3" evidence="3"/>
<dbReference type="Pfam" id="PF02518">
    <property type="entry name" value="HATPase_c"/>
    <property type="match status" value="1"/>
</dbReference>
<evidence type="ECO:0000313" key="12">
    <source>
        <dbReference type="EMBL" id="NGY64300.1"/>
    </source>
</evidence>
<dbReference type="Gene3D" id="3.30.565.10">
    <property type="entry name" value="Histidine kinase-like ATPase, C-terminal domain"/>
    <property type="match status" value="1"/>
</dbReference>
<dbReference type="EMBL" id="JAAMPJ010000012">
    <property type="protein sequence ID" value="NGY64300.1"/>
    <property type="molecule type" value="Genomic_DNA"/>
</dbReference>
<dbReference type="InterPro" id="IPR050428">
    <property type="entry name" value="TCS_sensor_his_kinase"/>
</dbReference>
<dbReference type="AlphaFoldDB" id="A0A7C9W6E6"/>
<dbReference type="GO" id="GO:0005886">
    <property type="term" value="C:plasma membrane"/>
    <property type="evidence" value="ECO:0007669"/>
    <property type="project" value="TreeGrafter"/>
</dbReference>
<dbReference type="PANTHER" id="PTHR45436">
    <property type="entry name" value="SENSOR HISTIDINE KINASE YKOH"/>
    <property type="match status" value="1"/>
</dbReference>
<evidence type="ECO:0000256" key="2">
    <source>
        <dbReference type="ARBA" id="ARBA00004370"/>
    </source>
</evidence>
<evidence type="ECO:0000256" key="10">
    <source>
        <dbReference type="SAM" id="Phobius"/>
    </source>
</evidence>
<dbReference type="Pfam" id="PF00672">
    <property type="entry name" value="HAMP"/>
    <property type="match status" value="1"/>
</dbReference>
<keyword evidence="9" id="KW-0902">Two-component regulatory system</keyword>
<comment type="subcellular location">
    <subcellularLocation>
        <location evidence="2">Membrane</location>
    </subcellularLocation>
</comment>
<evidence type="ECO:0000256" key="4">
    <source>
        <dbReference type="ARBA" id="ARBA00022553"/>
    </source>
</evidence>
<name>A0A7C9W6E6_9PSEU</name>
<dbReference type="GO" id="GO:0004673">
    <property type="term" value="F:protein histidine kinase activity"/>
    <property type="evidence" value="ECO:0007669"/>
    <property type="project" value="UniProtKB-EC"/>
</dbReference>
<sequence>MRGDQVRRSVLLHGHSIGRKLNLLIVPPLVAAVLVAVPFLLGQTGDAGSAAATAESARQVRELGNLIWELQRERVLTAAHLASPGGDGENLKRQHGNVDAAAEDVRTALGTEMSDELTTALVRLGSLTGMRQNAVRGSASFDGVARTYHAAITAVIDSLRLVPQQTGDAEGTRQLTALEALLRASEQHSMRDTGLIIAAARRQTGQAVQNDAVMQARAFTERFVQQADADHAALVVTVEEGTEARQVDELATRLPTEPSPSFATEALAAVSAQAEMRRVAQDRVTDEITAAAAARANQAAVVVWTVGLGGAALFALVVWLVIAVRRSIANPLRSLTDAAGAVADLAGRELVRVTDTEVPDEQVARLSAIDVSSGNELGRLAEAFNRVQGTAAQLVERQAITRRNVSLMFANVARRTRSLVGRQLALVDELERDEQNEKLLAGLYQLDHLSTRLRRTADNLLVIAGTREDTRLSGPMELGTVLRSALAEIEDYQRVRLGTVAKVTVAPALGADLIQLFAELLDNATSFSPPESTVEVDITCPAGRPCVVRIVDHGIGMTEAKLTEENLRLVERERLDITPTSVLGLFVVGRLARRHSLAVELLPTDGGGVTARVTVPPGLLTVDEGSFHKPEVYESSPHQLRTHEQDFGWFMGDDDITLTLPAAISEPDHLSGDLSTEITLVSTAIARVAVLPQPFPVPAATPEGDGRAGLTRRVPGASLSPGLRTDITPVPAHPAAEHVAAWQQRDPAAERAALDAFANGLALGAAAGAGTQQTKESSE</sequence>
<comment type="catalytic activity">
    <reaction evidence="1">
        <text>ATP + protein L-histidine = ADP + protein N-phospho-L-histidine.</text>
        <dbReference type="EC" id="2.7.13.3"/>
    </reaction>
</comment>
<keyword evidence="13" id="KW-1185">Reference proteome</keyword>
<dbReference type="Proteomes" id="UP000481360">
    <property type="component" value="Unassembled WGS sequence"/>
</dbReference>
<reference evidence="12 13" key="1">
    <citation type="submission" date="2020-03" db="EMBL/GenBank/DDBJ databases">
        <title>Isolation and identification of active actinomycetes.</title>
        <authorList>
            <person name="Sun X."/>
        </authorList>
    </citation>
    <scope>NUCLEOTIDE SEQUENCE [LARGE SCALE GENOMIC DNA]</scope>
    <source>
        <strain evidence="12 13">NEAU-D13</strain>
    </source>
</reference>
<evidence type="ECO:0000256" key="3">
    <source>
        <dbReference type="ARBA" id="ARBA00012438"/>
    </source>
</evidence>
<keyword evidence="8 10" id="KW-1133">Transmembrane helix</keyword>
<dbReference type="CDD" id="cd06225">
    <property type="entry name" value="HAMP"/>
    <property type="match status" value="1"/>
</dbReference>
<evidence type="ECO:0000256" key="8">
    <source>
        <dbReference type="ARBA" id="ARBA00022989"/>
    </source>
</evidence>
<dbReference type="Pfam" id="PF08376">
    <property type="entry name" value="NIT"/>
    <property type="match status" value="1"/>
</dbReference>
<evidence type="ECO:0000256" key="6">
    <source>
        <dbReference type="ARBA" id="ARBA00022692"/>
    </source>
</evidence>
<feature type="transmembrane region" description="Helical" evidence="10">
    <location>
        <begin position="301"/>
        <end position="324"/>
    </location>
</feature>
<dbReference type="SMART" id="SM00387">
    <property type="entry name" value="HATPase_c"/>
    <property type="match status" value="1"/>
</dbReference>
<evidence type="ECO:0000256" key="1">
    <source>
        <dbReference type="ARBA" id="ARBA00000085"/>
    </source>
</evidence>
<dbReference type="InterPro" id="IPR036890">
    <property type="entry name" value="HATPase_C_sf"/>
</dbReference>
<dbReference type="Gene3D" id="6.10.340.10">
    <property type="match status" value="1"/>
</dbReference>
<organism evidence="12 13">
    <name type="scientific">Lentzea alba</name>
    <dbReference type="NCBI Taxonomy" id="2714351"/>
    <lineage>
        <taxon>Bacteria</taxon>
        <taxon>Bacillati</taxon>
        <taxon>Actinomycetota</taxon>
        <taxon>Actinomycetes</taxon>
        <taxon>Pseudonocardiales</taxon>
        <taxon>Pseudonocardiaceae</taxon>
        <taxon>Lentzea</taxon>
    </lineage>
</organism>
<keyword evidence="4" id="KW-0597">Phosphoprotein</keyword>
<dbReference type="PROSITE" id="PS50885">
    <property type="entry name" value="HAMP"/>
    <property type="match status" value="1"/>
</dbReference>
<keyword evidence="6 10" id="KW-0812">Transmembrane</keyword>
<evidence type="ECO:0000256" key="5">
    <source>
        <dbReference type="ARBA" id="ARBA00022679"/>
    </source>
</evidence>
<gene>
    <name evidence="12" type="ORF">G7043_35840</name>
</gene>
<dbReference type="InterPro" id="IPR003660">
    <property type="entry name" value="HAMP_dom"/>
</dbReference>
<keyword evidence="5" id="KW-0808">Transferase</keyword>
<evidence type="ECO:0000256" key="9">
    <source>
        <dbReference type="ARBA" id="ARBA00023012"/>
    </source>
</evidence>